<evidence type="ECO:0000313" key="1">
    <source>
        <dbReference type="EMBL" id="QED28334.1"/>
    </source>
</evidence>
<reference evidence="1 2" key="1">
    <citation type="submission" date="2019-08" db="EMBL/GenBank/DDBJ databases">
        <authorList>
            <person name="Liang Q."/>
        </authorList>
    </citation>
    <scope>NUCLEOTIDE SEQUENCE [LARGE SCALE GENOMIC DNA]</scope>
    <source>
        <strain evidence="1 2">V1718</strain>
    </source>
</reference>
<name>A0A5B8XS08_9DELT</name>
<dbReference type="Proteomes" id="UP000321595">
    <property type="component" value="Chromosome"/>
</dbReference>
<gene>
    <name evidence="1" type="ORF">FRD01_14055</name>
</gene>
<organism evidence="1 2">
    <name type="scientific">Microvenator marinus</name>
    <dbReference type="NCBI Taxonomy" id="2600177"/>
    <lineage>
        <taxon>Bacteria</taxon>
        <taxon>Deltaproteobacteria</taxon>
        <taxon>Bradymonadales</taxon>
        <taxon>Microvenatoraceae</taxon>
        <taxon>Microvenator</taxon>
    </lineage>
</organism>
<evidence type="ECO:0000313" key="2">
    <source>
        <dbReference type="Proteomes" id="UP000321595"/>
    </source>
</evidence>
<protein>
    <submittedName>
        <fullName evidence="1">Uncharacterized protein</fullName>
    </submittedName>
</protein>
<proteinExistence type="predicted"/>
<keyword evidence="2" id="KW-1185">Reference proteome</keyword>
<dbReference type="EMBL" id="CP042467">
    <property type="protein sequence ID" value="QED28334.1"/>
    <property type="molecule type" value="Genomic_DNA"/>
</dbReference>
<dbReference type="AlphaFoldDB" id="A0A5B8XS08"/>
<sequence>MSRWMVILVALTSLGCVEDPRDENPPESLGENVCLSIRLTEKTNVMNADGAVGLELFPSGQNVEFPWFEGEDVWALGSFKAPRDGEVVLAQVDARPSSNLARFAQADGTAGGGISEDIRCDEFAENPPVLAYRREVRRGETYWVRFDAQSEFGVNFYLDYADNWVNWSK</sequence>
<dbReference type="RefSeq" id="WP_146960667.1">
    <property type="nucleotide sequence ID" value="NZ_CP042467.1"/>
</dbReference>
<accession>A0A5B8XS08</accession>
<dbReference type="KEGG" id="bbae:FRD01_14055"/>
<dbReference type="PROSITE" id="PS51257">
    <property type="entry name" value="PROKAR_LIPOPROTEIN"/>
    <property type="match status" value="1"/>
</dbReference>